<keyword evidence="4" id="KW-0378">Hydrolase</keyword>
<organism evidence="21 22">
    <name type="scientific">Chimaeribacter californicus</name>
    <dbReference type="NCBI Taxonomy" id="2060067"/>
    <lineage>
        <taxon>Bacteria</taxon>
        <taxon>Pseudomonadati</taxon>
        <taxon>Pseudomonadota</taxon>
        <taxon>Gammaproteobacteria</taxon>
        <taxon>Enterobacterales</taxon>
        <taxon>Yersiniaceae</taxon>
        <taxon>Chimaeribacter</taxon>
    </lineage>
</organism>
<dbReference type="EC" id="3.2.2.4" evidence="3"/>
<evidence type="ECO:0000256" key="13">
    <source>
        <dbReference type="ARBA" id="ARBA00073719"/>
    </source>
</evidence>
<evidence type="ECO:0000256" key="5">
    <source>
        <dbReference type="ARBA" id="ARBA00031983"/>
    </source>
</evidence>
<comment type="catalytic activity">
    <reaction evidence="7">
        <text>UMP + H2O = D-ribose 5-phosphate + uracil</text>
        <dbReference type="Rhea" id="RHEA:52704"/>
        <dbReference type="ChEBI" id="CHEBI:15377"/>
        <dbReference type="ChEBI" id="CHEBI:17568"/>
        <dbReference type="ChEBI" id="CHEBI:57865"/>
        <dbReference type="ChEBI" id="CHEBI:78346"/>
    </reaction>
</comment>
<feature type="domain" description="Pyrimidine/purine nucleotide 5'-monophosphate nucleosidase C-terminal" evidence="19">
    <location>
        <begin position="333"/>
        <end position="452"/>
    </location>
</feature>
<evidence type="ECO:0000256" key="18">
    <source>
        <dbReference type="ARBA" id="ARBA00083890"/>
    </source>
</evidence>
<dbReference type="InterPro" id="IPR049788">
    <property type="entry name" value="PpnN"/>
</dbReference>
<dbReference type="AlphaFoldDB" id="A0A2N5DYX5"/>
<evidence type="ECO:0000256" key="7">
    <source>
        <dbReference type="ARBA" id="ARBA00050647"/>
    </source>
</evidence>
<name>A0A2N5DYX5_9GAMM</name>
<comment type="catalytic activity">
    <reaction evidence="1">
        <text>AMP + H2O = D-ribose 5-phosphate + adenine</text>
        <dbReference type="Rhea" id="RHEA:20129"/>
        <dbReference type="ChEBI" id="CHEBI:15377"/>
        <dbReference type="ChEBI" id="CHEBI:16708"/>
        <dbReference type="ChEBI" id="CHEBI:78346"/>
        <dbReference type="ChEBI" id="CHEBI:456215"/>
        <dbReference type="EC" id="3.2.2.4"/>
    </reaction>
</comment>
<dbReference type="EMBL" id="PJZF01000019">
    <property type="protein sequence ID" value="PLR32840.1"/>
    <property type="molecule type" value="Genomic_DNA"/>
</dbReference>
<dbReference type="InterPro" id="IPR052341">
    <property type="entry name" value="LOG_family_nucleotidases"/>
</dbReference>
<dbReference type="InterPro" id="IPR037153">
    <property type="entry name" value="PpnN-like_sf"/>
</dbReference>
<dbReference type="Pfam" id="PF14793">
    <property type="entry name" value="DUF4478"/>
    <property type="match status" value="1"/>
</dbReference>
<reference evidence="21 22" key="1">
    <citation type="submission" date="2017-12" db="EMBL/GenBank/DDBJ databases">
        <title>Characterization of six clinical isolates of Enterochimera gen. nov., a novel genus of the Yersiniaciae family and the three species Enterochimera arupensis sp. nov., Enterochimera coloradensis sp. nov, and Enterochimera californica sp. nov.</title>
        <authorList>
            <person name="Rossi A."/>
            <person name="Fisher M."/>
        </authorList>
    </citation>
    <scope>NUCLEOTIDE SEQUENCE [LARGE SCALE GENOMIC DNA]</scope>
    <source>
        <strain evidence="22">2015-Iso6</strain>
    </source>
</reference>
<dbReference type="InterPro" id="IPR027820">
    <property type="entry name" value="PpnN_N"/>
</dbReference>
<comment type="catalytic activity">
    <reaction evidence="10">
        <text>CMP + H2O = cytosine + D-ribose 5-phosphate</text>
        <dbReference type="Rhea" id="RHEA:30075"/>
        <dbReference type="ChEBI" id="CHEBI:15377"/>
        <dbReference type="ChEBI" id="CHEBI:16040"/>
        <dbReference type="ChEBI" id="CHEBI:60377"/>
        <dbReference type="ChEBI" id="CHEBI:78346"/>
        <dbReference type="EC" id="3.2.2.10"/>
    </reaction>
</comment>
<evidence type="ECO:0000259" key="20">
    <source>
        <dbReference type="Pfam" id="PF14793"/>
    </source>
</evidence>
<evidence type="ECO:0000256" key="2">
    <source>
        <dbReference type="ARBA" id="ARBA00006763"/>
    </source>
</evidence>
<dbReference type="EC" id="3.2.2.10" evidence="12"/>
<evidence type="ECO:0000256" key="10">
    <source>
        <dbReference type="ARBA" id="ARBA00052189"/>
    </source>
</evidence>
<dbReference type="NCBIfam" id="NF038390">
    <property type="entry name" value="Nsidase_PpnN"/>
    <property type="match status" value="1"/>
</dbReference>
<evidence type="ECO:0000256" key="14">
    <source>
        <dbReference type="ARBA" id="ARBA00078101"/>
    </source>
</evidence>
<dbReference type="Gene3D" id="3.40.50.450">
    <property type="match status" value="1"/>
</dbReference>
<comment type="caution">
    <text evidence="21">The sequence shown here is derived from an EMBL/GenBank/DDBJ whole genome shotgun (WGS) entry which is preliminary data.</text>
</comment>
<comment type="similarity">
    <text evidence="2">Belongs to the LOG family.</text>
</comment>
<evidence type="ECO:0000256" key="15">
    <source>
        <dbReference type="ARBA" id="ARBA00082430"/>
    </source>
</evidence>
<dbReference type="Gene3D" id="3.30.1850.10">
    <property type="entry name" value="MoCo carrier protein-like"/>
    <property type="match status" value="1"/>
</dbReference>
<dbReference type="SUPFAM" id="SSF102405">
    <property type="entry name" value="MCP/YpsA-like"/>
    <property type="match status" value="1"/>
</dbReference>
<dbReference type="OrthoDB" id="9801098at2"/>
<dbReference type="PANTHER" id="PTHR43393:SF1">
    <property type="entry name" value="PYRIMIDINE_PURINE NUCLEOTIDE 5'-MONOPHOSPHATE NUCLEOSIDASE"/>
    <property type="match status" value="1"/>
</dbReference>
<comment type="catalytic activity">
    <reaction evidence="8">
        <text>GMP + H2O = guanine + D-ribose 5-phosphate</text>
        <dbReference type="Rhea" id="RHEA:52708"/>
        <dbReference type="ChEBI" id="CHEBI:15377"/>
        <dbReference type="ChEBI" id="CHEBI:16235"/>
        <dbReference type="ChEBI" id="CHEBI:58115"/>
        <dbReference type="ChEBI" id="CHEBI:78346"/>
    </reaction>
</comment>
<dbReference type="RefSeq" id="WP_101817768.1">
    <property type="nucleotide sequence ID" value="NZ_PJZF01000019.1"/>
</dbReference>
<dbReference type="PANTHER" id="PTHR43393">
    <property type="entry name" value="CYTOKININ RIBOSIDE 5'-MONOPHOSPHATE PHOSPHORIBOHYDROLASE"/>
    <property type="match status" value="1"/>
</dbReference>
<dbReference type="Pfam" id="PF11892">
    <property type="entry name" value="PpnN_C"/>
    <property type="match status" value="1"/>
</dbReference>
<dbReference type="Pfam" id="PF03641">
    <property type="entry name" value="Lysine_decarbox"/>
    <property type="match status" value="1"/>
</dbReference>
<dbReference type="GO" id="GO:0008714">
    <property type="term" value="F:AMP nucleosidase activity"/>
    <property type="evidence" value="ECO:0007669"/>
    <property type="project" value="UniProtKB-EC"/>
</dbReference>
<keyword evidence="22" id="KW-1185">Reference proteome</keyword>
<evidence type="ECO:0000256" key="8">
    <source>
        <dbReference type="ARBA" id="ARBA00051083"/>
    </source>
</evidence>
<evidence type="ECO:0000256" key="3">
    <source>
        <dbReference type="ARBA" id="ARBA00011985"/>
    </source>
</evidence>
<comment type="catalytic activity">
    <reaction evidence="6">
        <text>dTMP + H2O = 2-deoxy-D-ribose 5-phosphate + thymine</text>
        <dbReference type="Rhea" id="RHEA:52712"/>
        <dbReference type="ChEBI" id="CHEBI:15377"/>
        <dbReference type="ChEBI" id="CHEBI:17821"/>
        <dbReference type="ChEBI" id="CHEBI:62877"/>
        <dbReference type="ChEBI" id="CHEBI:63528"/>
    </reaction>
</comment>
<sequence length="454" mass="50763">MITHISPLGSMDLLSQLEVDMLKRTASSDLYRLFRNCSLAVLNSGSQTDNSKQLLDRYQNFDINVLRRERGVKLELVNPPEEAFVDGKIIRSLQANLFAVLRDILFVNAQMTSAGRLQHLDLENPAHLTNLVFSILRNARTLHLDEDPNLVVCWGGHSINETEYLYARRVGSELGLRELNICTGCGPGAMEAPMKGAAVGHAQQRYKGGRFIGMTEPSIIAAEPPNPLVNELIIMPDIEKRLEAFVRIAHGIIIFPGGVGTAEELLYLLGILMNPENQDQVLPLILTGPKESADYFRVLDEFIFNTLGEEARRHYTIIIDDPAEVARQMKKAMPLVKENRRTTGDAYSFNWSIRIEPDLQLPFLPTHENMAGLNLYPDQPAQELAAALRRAFSGIVTGNVKEFGIQAIENFGPYKLHGDPQLMKQMDSLLQGFVAQHRMKLPGTAYIPCYEICA</sequence>
<evidence type="ECO:0000256" key="11">
    <source>
        <dbReference type="ARBA" id="ARBA00052586"/>
    </source>
</evidence>
<evidence type="ECO:0000313" key="22">
    <source>
        <dbReference type="Proteomes" id="UP000234240"/>
    </source>
</evidence>
<evidence type="ECO:0000256" key="17">
    <source>
        <dbReference type="ARBA" id="ARBA00083539"/>
    </source>
</evidence>
<dbReference type="InterPro" id="IPR021826">
    <property type="entry name" value="PpnN_C"/>
</dbReference>
<evidence type="ECO:0000259" key="19">
    <source>
        <dbReference type="Pfam" id="PF11892"/>
    </source>
</evidence>
<evidence type="ECO:0000256" key="16">
    <source>
        <dbReference type="ARBA" id="ARBA00082596"/>
    </source>
</evidence>
<dbReference type="GO" id="GO:0047405">
    <property type="term" value="F:pyrimidine-5'-nucleotide nucleosidase activity"/>
    <property type="evidence" value="ECO:0007669"/>
    <property type="project" value="UniProtKB-EC"/>
</dbReference>
<dbReference type="InterPro" id="IPR031100">
    <property type="entry name" value="LOG_fam"/>
</dbReference>
<comment type="catalytic activity">
    <reaction evidence="9">
        <text>IMP + H2O = hypoxanthine + D-ribose 5-phosphate</text>
        <dbReference type="Rhea" id="RHEA:20469"/>
        <dbReference type="ChEBI" id="CHEBI:15377"/>
        <dbReference type="ChEBI" id="CHEBI:17368"/>
        <dbReference type="ChEBI" id="CHEBI:58053"/>
        <dbReference type="ChEBI" id="CHEBI:78346"/>
    </reaction>
</comment>
<evidence type="ECO:0000256" key="1">
    <source>
        <dbReference type="ARBA" id="ARBA00000274"/>
    </source>
</evidence>
<evidence type="ECO:0000256" key="6">
    <source>
        <dbReference type="ARBA" id="ARBA00050093"/>
    </source>
</evidence>
<dbReference type="Proteomes" id="UP000234240">
    <property type="component" value="Unassembled WGS sequence"/>
</dbReference>
<dbReference type="FunFam" id="3.40.50.450:FF:000007">
    <property type="entry name" value="LOG family protein ygdH"/>
    <property type="match status" value="1"/>
</dbReference>
<dbReference type="GO" id="GO:0005829">
    <property type="term" value="C:cytosol"/>
    <property type="evidence" value="ECO:0007669"/>
    <property type="project" value="TreeGrafter"/>
</dbReference>
<evidence type="ECO:0000256" key="4">
    <source>
        <dbReference type="ARBA" id="ARBA00022801"/>
    </source>
</evidence>
<feature type="domain" description="Pyrimidine/purine nucleotide 5'-monophosphate nucleosidase N-terminal" evidence="20">
    <location>
        <begin position="4"/>
        <end position="110"/>
    </location>
</feature>
<evidence type="ECO:0000313" key="21">
    <source>
        <dbReference type="EMBL" id="PLR32840.1"/>
    </source>
</evidence>
<proteinExistence type="inferred from homology"/>
<accession>A0A2N5DYX5</accession>
<protein>
    <recommendedName>
        <fullName evidence="13">Pyrimidine/purine nucleotide 5'-monophosphate nucleosidase</fullName>
        <ecNumber evidence="12">3.2.2.10</ecNumber>
        <ecNumber evidence="3">3.2.2.4</ecNumber>
    </recommendedName>
    <alternativeName>
        <fullName evidence="5">AMP nucleosidase</fullName>
    </alternativeName>
    <alternativeName>
        <fullName evidence="16">CMP nucleosidase</fullName>
    </alternativeName>
    <alternativeName>
        <fullName evidence="15">GMP nucleosidase</fullName>
    </alternativeName>
    <alternativeName>
        <fullName evidence="17">IMP nucleosidase</fullName>
    </alternativeName>
    <alternativeName>
        <fullName evidence="18">UMP nucleosidase</fullName>
    </alternativeName>
    <alternativeName>
        <fullName evidence="14">dTMP nucleosidase</fullName>
    </alternativeName>
</protein>
<evidence type="ECO:0000256" key="12">
    <source>
        <dbReference type="ARBA" id="ARBA00066754"/>
    </source>
</evidence>
<dbReference type="FunFam" id="3.30.1850.10:FF:000001">
    <property type="entry name" value="LOG family protein YgdH"/>
    <property type="match status" value="1"/>
</dbReference>
<gene>
    <name evidence="21" type="ORF">CYR55_18120</name>
</gene>
<evidence type="ECO:0000256" key="9">
    <source>
        <dbReference type="ARBA" id="ARBA00052113"/>
    </source>
</evidence>
<comment type="catalytic activity">
    <reaction evidence="11">
        <text>a pyrimidine ribonucleoside 5'-phosphate + H2O = a pyrimidine nucleobase + D-ribose 5-phosphate</text>
        <dbReference type="Rhea" id="RHEA:13425"/>
        <dbReference type="ChEBI" id="CHEBI:15377"/>
        <dbReference type="ChEBI" id="CHEBI:26432"/>
        <dbReference type="ChEBI" id="CHEBI:78346"/>
        <dbReference type="ChEBI" id="CHEBI:138238"/>
        <dbReference type="EC" id="3.2.2.10"/>
    </reaction>
</comment>